<keyword evidence="1" id="KW-0732">Signal</keyword>
<feature type="signal peptide" evidence="1">
    <location>
        <begin position="1"/>
        <end position="16"/>
    </location>
</feature>
<proteinExistence type="predicted"/>
<reference evidence="2" key="1">
    <citation type="submission" date="2021-12" db="EMBL/GenBank/DDBJ databases">
        <title>Black yeast isolated from Biological Soil Crust.</title>
        <authorList>
            <person name="Kurbessoian T."/>
        </authorList>
    </citation>
    <scope>NUCLEOTIDE SEQUENCE</scope>
    <source>
        <strain evidence="2">CCFEE 5208</strain>
    </source>
</reference>
<evidence type="ECO:0000313" key="3">
    <source>
        <dbReference type="Proteomes" id="UP001168146"/>
    </source>
</evidence>
<name>A0AAN6FAG8_9PEZI</name>
<dbReference type="Proteomes" id="UP001168146">
    <property type="component" value="Unassembled WGS sequence"/>
</dbReference>
<protein>
    <submittedName>
        <fullName evidence="2">Uncharacterized protein</fullName>
    </submittedName>
</protein>
<gene>
    <name evidence="2" type="ORF">LTR82_014891</name>
</gene>
<evidence type="ECO:0000256" key="1">
    <source>
        <dbReference type="SAM" id="SignalP"/>
    </source>
</evidence>
<dbReference type="EMBL" id="JASUXU010000077">
    <property type="protein sequence ID" value="KAK0310209.1"/>
    <property type="molecule type" value="Genomic_DNA"/>
</dbReference>
<accession>A0AAN6FAG8</accession>
<evidence type="ECO:0000313" key="2">
    <source>
        <dbReference type="EMBL" id="KAK0310209.1"/>
    </source>
</evidence>
<sequence length="255" mass="25894">MKLTTLPCLLAALCSATTILANAIGERAPAATPAPELISSDPQPHLEPRQGAIVSNPAATLNPEQYPIATTQWIESTAANGGAITYVSVVYTQTFAPTPEPWYTAGKGTIGLGTLTKHGKREVVQAVETENYNYNYTLAIAVLEIRNELVTQFVQPVTEVMVLHTVMVLANASNATVGIGAVNFTFPGGFNGSLLNGTLANGTANLTGPGNLSSPAASGSAVAYSSSSAAGTGSASGSGSGAVSFALFESAASDS</sequence>
<dbReference type="AlphaFoldDB" id="A0AAN6FAG8"/>
<feature type="chain" id="PRO_5043036052" evidence="1">
    <location>
        <begin position="17"/>
        <end position="255"/>
    </location>
</feature>
<comment type="caution">
    <text evidence="2">The sequence shown here is derived from an EMBL/GenBank/DDBJ whole genome shotgun (WGS) entry which is preliminary data.</text>
</comment>
<organism evidence="2 3">
    <name type="scientific">Friedmanniomyces endolithicus</name>
    <dbReference type="NCBI Taxonomy" id="329885"/>
    <lineage>
        <taxon>Eukaryota</taxon>
        <taxon>Fungi</taxon>
        <taxon>Dikarya</taxon>
        <taxon>Ascomycota</taxon>
        <taxon>Pezizomycotina</taxon>
        <taxon>Dothideomycetes</taxon>
        <taxon>Dothideomycetidae</taxon>
        <taxon>Mycosphaerellales</taxon>
        <taxon>Teratosphaeriaceae</taxon>
        <taxon>Friedmanniomyces</taxon>
    </lineage>
</organism>